<evidence type="ECO:0000256" key="4">
    <source>
        <dbReference type="ARBA" id="ARBA00022475"/>
    </source>
</evidence>
<evidence type="ECO:0000256" key="10">
    <source>
        <dbReference type="RuleBase" id="RU364125"/>
    </source>
</evidence>
<reference evidence="11 12" key="1">
    <citation type="submission" date="2020-07" db="EMBL/GenBank/DDBJ databases">
        <title>Pseudogemmobacter sp. nov., isolated from poultry manure in Taiwan.</title>
        <authorList>
            <person name="Lin S.-Y."/>
            <person name="Tang Y.-S."/>
            <person name="Young C.-C."/>
        </authorList>
    </citation>
    <scope>NUCLEOTIDE SEQUENCE [LARGE SCALE GENOMIC DNA]</scope>
    <source>
        <strain evidence="11 12">CC-YST710</strain>
    </source>
</reference>
<keyword evidence="4" id="KW-1003">Cell membrane</keyword>
<evidence type="ECO:0000256" key="2">
    <source>
        <dbReference type="ARBA" id="ARBA00004162"/>
    </source>
</evidence>
<keyword evidence="6 10" id="KW-0812">Transmembrane</keyword>
<comment type="caution">
    <text evidence="11">The sequence shown here is derived from an EMBL/GenBank/DDBJ whole genome shotgun (WGS) entry which is preliminary data.</text>
</comment>
<comment type="subcellular location">
    <subcellularLocation>
        <location evidence="10">Cell inner membrane</location>
    </subcellularLocation>
    <subcellularLocation>
        <location evidence="2">Cell membrane</location>
        <topology evidence="2">Single-pass membrane protein</topology>
    </subcellularLocation>
</comment>
<evidence type="ECO:0000256" key="9">
    <source>
        <dbReference type="ARBA" id="ARBA00023136"/>
    </source>
</evidence>
<keyword evidence="7 10" id="KW-0283">Flagellar rotation</keyword>
<dbReference type="Proteomes" id="UP001198571">
    <property type="component" value="Unassembled WGS sequence"/>
</dbReference>
<proteinExistence type="inferred from homology"/>
<feature type="transmembrane region" description="Helical" evidence="10">
    <location>
        <begin position="32"/>
        <end position="54"/>
    </location>
</feature>
<dbReference type="InterPro" id="IPR005503">
    <property type="entry name" value="FliL"/>
</dbReference>
<evidence type="ECO:0000313" key="12">
    <source>
        <dbReference type="Proteomes" id="UP001198571"/>
    </source>
</evidence>
<evidence type="ECO:0000256" key="7">
    <source>
        <dbReference type="ARBA" id="ARBA00022779"/>
    </source>
</evidence>
<sequence>MLIRKPQAEAGVSDLSAGSEMLQSSEASPRRAWRAILISLVLALLSGAGGFYASRAGLVTLPFIAAPDASPVPALPSIAYVQIPAIIISLGPAATGRHLKFSAQLETETRHQEEVSLLLPRIVDVLNSYLRAVEPRELEDAGAITRLRGQMLRRIQIVTGEGRVRDLLIAEFVLN</sequence>
<evidence type="ECO:0000256" key="1">
    <source>
        <dbReference type="ARBA" id="ARBA00002254"/>
    </source>
</evidence>
<keyword evidence="10" id="KW-0997">Cell inner membrane</keyword>
<comment type="function">
    <text evidence="1 10">Controls the rotational direction of flagella during chemotaxis.</text>
</comment>
<keyword evidence="5 10" id="KW-0145">Chemotaxis</keyword>
<comment type="similarity">
    <text evidence="3 10">Belongs to the FliL family.</text>
</comment>
<dbReference type="EMBL" id="JACDXX010000004">
    <property type="protein sequence ID" value="MCB5409557.1"/>
    <property type="molecule type" value="Genomic_DNA"/>
</dbReference>
<evidence type="ECO:0000256" key="3">
    <source>
        <dbReference type="ARBA" id="ARBA00008281"/>
    </source>
</evidence>
<keyword evidence="9 10" id="KW-0472">Membrane</keyword>
<protein>
    <recommendedName>
        <fullName evidence="10">Flagellar protein FliL</fullName>
    </recommendedName>
</protein>
<accession>A0ABS8CJI4</accession>
<keyword evidence="11" id="KW-0969">Cilium</keyword>
<name>A0ABS8CJI4_9RHOB</name>
<keyword evidence="11" id="KW-0282">Flagellum</keyword>
<evidence type="ECO:0000313" key="11">
    <source>
        <dbReference type="EMBL" id="MCB5409557.1"/>
    </source>
</evidence>
<organism evidence="11 12">
    <name type="scientific">Pseudogemmobacter faecipullorum</name>
    <dbReference type="NCBI Taxonomy" id="2755041"/>
    <lineage>
        <taxon>Bacteria</taxon>
        <taxon>Pseudomonadati</taxon>
        <taxon>Pseudomonadota</taxon>
        <taxon>Alphaproteobacteria</taxon>
        <taxon>Rhodobacterales</taxon>
        <taxon>Paracoccaceae</taxon>
        <taxon>Pseudogemmobacter</taxon>
    </lineage>
</organism>
<gene>
    <name evidence="11" type="ORF">H0485_06020</name>
</gene>
<feature type="transmembrane region" description="Helical" evidence="10">
    <location>
        <begin position="74"/>
        <end position="94"/>
    </location>
</feature>
<dbReference type="Pfam" id="PF03748">
    <property type="entry name" value="FliL"/>
    <property type="match status" value="1"/>
</dbReference>
<evidence type="ECO:0000256" key="6">
    <source>
        <dbReference type="ARBA" id="ARBA00022692"/>
    </source>
</evidence>
<comment type="caution">
    <text evidence="10">Lacks conserved residue(s) required for the propagation of feature annotation.</text>
</comment>
<evidence type="ECO:0000256" key="8">
    <source>
        <dbReference type="ARBA" id="ARBA00022989"/>
    </source>
</evidence>
<evidence type="ECO:0000256" key="5">
    <source>
        <dbReference type="ARBA" id="ARBA00022500"/>
    </source>
</evidence>
<keyword evidence="12" id="KW-1185">Reference proteome</keyword>
<keyword evidence="8 10" id="KW-1133">Transmembrane helix</keyword>
<keyword evidence="11" id="KW-0966">Cell projection</keyword>